<gene>
    <name evidence="4" type="ORF">OKW85_00770</name>
</gene>
<dbReference type="SUPFAM" id="SSF55383">
    <property type="entry name" value="Copper amine oxidase, domain N"/>
    <property type="match status" value="1"/>
</dbReference>
<evidence type="ECO:0000313" key="4">
    <source>
        <dbReference type="EMBL" id="UZG51172.1"/>
    </source>
</evidence>
<feature type="chain" id="PRO_5041465107" evidence="2">
    <location>
        <begin position="29"/>
        <end position="246"/>
    </location>
</feature>
<dbReference type="AlphaFoldDB" id="A0AA46X3H0"/>
<dbReference type="Proteomes" id="UP001164244">
    <property type="component" value="Chromosome"/>
</dbReference>
<evidence type="ECO:0000256" key="2">
    <source>
        <dbReference type="SAM" id="SignalP"/>
    </source>
</evidence>
<feature type="region of interest" description="Disordered" evidence="1">
    <location>
        <begin position="187"/>
        <end position="208"/>
    </location>
</feature>
<keyword evidence="2" id="KW-0732">Signal</keyword>
<dbReference type="Pfam" id="PF07833">
    <property type="entry name" value="Cu_amine_oxidN1"/>
    <property type="match status" value="1"/>
</dbReference>
<evidence type="ECO:0000313" key="5">
    <source>
        <dbReference type="Proteomes" id="UP001164244"/>
    </source>
</evidence>
<dbReference type="InterPro" id="IPR036582">
    <property type="entry name" value="Mao_N_sf"/>
</dbReference>
<evidence type="ECO:0000259" key="3">
    <source>
        <dbReference type="Pfam" id="PF07833"/>
    </source>
</evidence>
<evidence type="ECO:0000256" key="1">
    <source>
        <dbReference type="SAM" id="MobiDB-lite"/>
    </source>
</evidence>
<feature type="domain" description="Copper amine oxidase-like N-terminal" evidence="3">
    <location>
        <begin position="55"/>
        <end position="124"/>
    </location>
</feature>
<feature type="region of interest" description="Disordered" evidence="1">
    <location>
        <begin position="223"/>
        <end position="246"/>
    </location>
</feature>
<feature type="compositionally biased region" description="Basic and acidic residues" evidence="1">
    <location>
        <begin position="232"/>
        <end position="246"/>
    </location>
</feature>
<dbReference type="EMBL" id="CP110418">
    <property type="protein sequence ID" value="UZG51172.1"/>
    <property type="molecule type" value="Genomic_DNA"/>
</dbReference>
<feature type="signal peptide" evidence="2">
    <location>
        <begin position="1"/>
        <end position="28"/>
    </location>
</feature>
<dbReference type="RefSeq" id="WP_265138326.1">
    <property type="nucleotide sequence ID" value="NZ_CP110418.1"/>
</dbReference>
<reference evidence="4" key="1">
    <citation type="submission" date="2022-11" db="EMBL/GenBank/DDBJ databases">
        <title>Complete genome sequence of Veillonella rogosae KCOM 3468 isolated from human Subgingival dental plaque of Chronic peridontitis Lesion.</title>
        <authorList>
            <person name="Park S.-N."/>
            <person name="Lim Y.K."/>
            <person name="Kook J.-K."/>
        </authorList>
    </citation>
    <scope>NUCLEOTIDE SEQUENCE</scope>
    <source>
        <strain evidence="4">KCOM 3468</strain>
    </source>
</reference>
<dbReference type="InterPro" id="IPR012854">
    <property type="entry name" value="Cu_amine_oxidase-like_N"/>
</dbReference>
<dbReference type="KEGG" id="vrg:OKW85_00770"/>
<feature type="compositionally biased region" description="Basic and acidic residues" evidence="1">
    <location>
        <begin position="199"/>
        <end position="208"/>
    </location>
</feature>
<name>A0AA46X3H0_9FIRM</name>
<accession>A0AA46X3H0</accession>
<protein>
    <submittedName>
        <fullName evidence="4">Copper amine oxidase N-terminal domain-containing protein</fullName>
    </submittedName>
</protein>
<sequence>MKLKQLILSSIAVGALAFTFGTVQPAQAAIGMESPGPAMNLEKPASVTTAHHINVDGKVVEPINGQQNVIYVDGQPLVALRQVSEALGYKVAWDEPTKTALVDMNIATLAIQPNSAEVVRHGKLKIINLDTSESFLPAARKVDGTIFVKPQVFKLLLNEVRVTKDEIFIAPQRAQLASTTNTEVSHKNDLSTFLPPSQKDVKKVDPKATEKPLIKIKKTLAKDSVTTTDTEATEKSEYQRRNGLDR</sequence>
<dbReference type="Gene3D" id="3.30.457.10">
    <property type="entry name" value="Copper amine oxidase-like, N-terminal domain"/>
    <property type="match status" value="1"/>
</dbReference>
<organism evidence="4 5">
    <name type="scientific">Veillonella rogosae</name>
    <dbReference type="NCBI Taxonomy" id="423477"/>
    <lineage>
        <taxon>Bacteria</taxon>
        <taxon>Bacillati</taxon>
        <taxon>Bacillota</taxon>
        <taxon>Negativicutes</taxon>
        <taxon>Veillonellales</taxon>
        <taxon>Veillonellaceae</taxon>
        <taxon>Veillonella</taxon>
    </lineage>
</organism>
<proteinExistence type="predicted"/>